<dbReference type="SUPFAM" id="SSF51735">
    <property type="entry name" value="NAD(P)-binding Rossmann-fold domains"/>
    <property type="match status" value="1"/>
</dbReference>
<comment type="caution">
    <text evidence="4">The sequence shown here is derived from an EMBL/GenBank/DDBJ whole genome shotgun (WGS) entry which is preliminary data.</text>
</comment>
<dbReference type="CDD" id="cd05276">
    <property type="entry name" value="p53_inducible_oxidoreductase"/>
    <property type="match status" value="1"/>
</dbReference>
<sequence>MQFIDYEEGTATDTLFVNDTTKPTLKQGQVLVKVHSFGINRADTLQRQGKYPAPKGESPILGLEVSGEIASLGMSADNESSAWQIGDEVFALVAGGGYAEYVAVNSEHIMPKPKNVDMPSAAGIAEVFLTAYQSLFQVGGLKPGQRVLIHAGASAVGLAAIQLAKADGCHVSVTASNEKKLAVCEKYGADRLINYKTQNFAECFEQGGVDVIIDFVAGDYLNRNLKILNADGTIVYLAMLAGRYADKLDMALMLAKRATITGSTLRSRSDEYKSALISDFCRRFLIHFDNGDLRPVIDTQYNVKDIALTHERLERNDTMGKLVVCWD</sequence>
<dbReference type="Gene3D" id="3.90.180.10">
    <property type="entry name" value="Medium-chain alcohol dehydrogenases, catalytic domain"/>
    <property type="match status" value="1"/>
</dbReference>
<proteinExistence type="predicted"/>
<dbReference type="Proteomes" id="UP001461163">
    <property type="component" value="Unassembled WGS sequence"/>
</dbReference>
<evidence type="ECO:0000256" key="2">
    <source>
        <dbReference type="ARBA" id="ARBA00023002"/>
    </source>
</evidence>
<keyword evidence="1" id="KW-0521">NADP</keyword>
<name>A0ABU9STW8_9ALTE</name>
<dbReference type="Pfam" id="PF00107">
    <property type="entry name" value="ADH_zinc_N"/>
    <property type="match status" value="1"/>
</dbReference>
<dbReference type="PANTHER" id="PTHR48106">
    <property type="entry name" value="QUINONE OXIDOREDUCTASE PIG3-RELATED"/>
    <property type="match status" value="1"/>
</dbReference>
<dbReference type="PANTHER" id="PTHR48106:SF18">
    <property type="entry name" value="QUINONE OXIDOREDUCTASE PIG3"/>
    <property type="match status" value="1"/>
</dbReference>
<evidence type="ECO:0000313" key="5">
    <source>
        <dbReference type="Proteomes" id="UP001461163"/>
    </source>
</evidence>
<dbReference type="EMBL" id="JBBMQS010000004">
    <property type="protein sequence ID" value="MEM5497327.1"/>
    <property type="molecule type" value="Genomic_DNA"/>
</dbReference>
<protein>
    <submittedName>
        <fullName evidence="4">NAD(P)H-quinone oxidoreductase</fullName>
    </submittedName>
</protein>
<evidence type="ECO:0000313" key="4">
    <source>
        <dbReference type="EMBL" id="MEM5497327.1"/>
    </source>
</evidence>
<dbReference type="SMART" id="SM00829">
    <property type="entry name" value="PKS_ER"/>
    <property type="match status" value="1"/>
</dbReference>
<accession>A0ABU9STW8</accession>
<dbReference type="InterPro" id="IPR020843">
    <property type="entry name" value="ER"/>
</dbReference>
<gene>
    <name evidence="4" type="ORF">WNY77_07995</name>
</gene>
<feature type="domain" description="Enoyl reductase (ER)" evidence="3">
    <location>
        <begin position="10"/>
        <end position="324"/>
    </location>
</feature>
<dbReference type="Gene3D" id="3.40.50.720">
    <property type="entry name" value="NAD(P)-binding Rossmann-like Domain"/>
    <property type="match status" value="1"/>
</dbReference>
<dbReference type="InterPro" id="IPR036291">
    <property type="entry name" value="NAD(P)-bd_dom_sf"/>
</dbReference>
<reference evidence="4 5" key="1">
    <citation type="submission" date="2024-03" db="EMBL/GenBank/DDBJ databases">
        <title>Community enrichment and isolation of bacterial strains for fucoidan degradation.</title>
        <authorList>
            <person name="Sichert A."/>
        </authorList>
    </citation>
    <scope>NUCLEOTIDE SEQUENCE [LARGE SCALE GENOMIC DNA]</scope>
    <source>
        <strain evidence="4 5">AS12</strain>
    </source>
</reference>
<dbReference type="SUPFAM" id="SSF50129">
    <property type="entry name" value="GroES-like"/>
    <property type="match status" value="1"/>
</dbReference>
<dbReference type="InterPro" id="IPR013149">
    <property type="entry name" value="ADH-like_C"/>
</dbReference>
<evidence type="ECO:0000256" key="1">
    <source>
        <dbReference type="ARBA" id="ARBA00022857"/>
    </source>
</evidence>
<dbReference type="Pfam" id="PF08240">
    <property type="entry name" value="ADH_N"/>
    <property type="match status" value="1"/>
</dbReference>
<dbReference type="InterPro" id="IPR014189">
    <property type="entry name" value="Quinone_OxRdtase_PIG3"/>
</dbReference>
<keyword evidence="5" id="KW-1185">Reference proteome</keyword>
<dbReference type="InterPro" id="IPR011032">
    <property type="entry name" value="GroES-like_sf"/>
</dbReference>
<organism evidence="4 5">
    <name type="scientific">Paraglaciecola mesophila</name>
    <dbReference type="NCBI Taxonomy" id="197222"/>
    <lineage>
        <taxon>Bacteria</taxon>
        <taxon>Pseudomonadati</taxon>
        <taxon>Pseudomonadota</taxon>
        <taxon>Gammaproteobacteria</taxon>
        <taxon>Alteromonadales</taxon>
        <taxon>Alteromonadaceae</taxon>
        <taxon>Paraglaciecola</taxon>
    </lineage>
</organism>
<dbReference type="RefSeq" id="WP_342881393.1">
    <property type="nucleotide sequence ID" value="NZ_JBBMQS010000004.1"/>
</dbReference>
<dbReference type="NCBIfam" id="TIGR02824">
    <property type="entry name" value="quinone_pig3"/>
    <property type="match status" value="1"/>
</dbReference>
<dbReference type="InterPro" id="IPR013154">
    <property type="entry name" value="ADH-like_N"/>
</dbReference>
<evidence type="ECO:0000259" key="3">
    <source>
        <dbReference type="SMART" id="SM00829"/>
    </source>
</evidence>
<keyword evidence="2" id="KW-0560">Oxidoreductase</keyword>